<sequence length="206" mass="23193">MSLGRLFDEVTIPYGDSQTRAMKITCGCGAVAYFPHERGQSRKPPIAAAQHFQNKGWQVGSVPKKDVCPQCLRKPKRKEGTTMATLKPVAAEPPREMTREDRRIINDKLDSVYSKDAYKAPWTDSAVAKDLGVPRDWVAQVRDQFFGPAGSNPLFDDYLAQRDSLQLEFATITAEQKSLADRFVSFCGKIDELERIGKRIEREIGR</sequence>
<protein>
    <submittedName>
        <fullName evidence="1">Uncharacterized protein</fullName>
    </submittedName>
</protein>
<accession>A0ABS7H578</accession>
<evidence type="ECO:0000313" key="2">
    <source>
        <dbReference type="Proteomes" id="UP000757604"/>
    </source>
</evidence>
<proteinExistence type="predicted"/>
<keyword evidence="2" id="KW-1185">Reference proteome</keyword>
<gene>
    <name evidence="1" type="ORF">JNB71_03585</name>
</gene>
<organism evidence="1 2">
    <name type="scientific">Rhizobium herbae</name>
    <dbReference type="NCBI Taxonomy" id="508661"/>
    <lineage>
        <taxon>Bacteria</taxon>
        <taxon>Pseudomonadati</taxon>
        <taxon>Pseudomonadota</taxon>
        <taxon>Alphaproteobacteria</taxon>
        <taxon>Hyphomicrobiales</taxon>
        <taxon>Rhizobiaceae</taxon>
        <taxon>Rhizobium/Agrobacterium group</taxon>
        <taxon>Rhizobium</taxon>
    </lineage>
</organism>
<comment type="caution">
    <text evidence="1">The sequence shown here is derived from an EMBL/GenBank/DDBJ whole genome shotgun (WGS) entry which is preliminary data.</text>
</comment>
<dbReference type="RefSeq" id="WP_220370450.1">
    <property type="nucleotide sequence ID" value="NZ_JAEUAO010000001.1"/>
</dbReference>
<dbReference type="EMBL" id="JAEUAO010000001">
    <property type="protein sequence ID" value="MBW9062394.1"/>
    <property type="molecule type" value="Genomic_DNA"/>
</dbReference>
<reference evidence="1 2" key="1">
    <citation type="journal article" date="2021" name="MBio">
        <title>Poor Competitiveness of Bradyrhizobium in Pigeon Pea Root Colonization in Indian Soils.</title>
        <authorList>
            <person name="Chalasani D."/>
            <person name="Basu A."/>
            <person name="Pullabhotla S.V.S.R.N."/>
            <person name="Jorrin B."/>
            <person name="Neal A.L."/>
            <person name="Poole P.S."/>
            <person name="Podile A.R."/>
            <person name="Tkacz A."/>
        </authorList>
    </citation>
    <scope>NUCLEOTIDE SEQUENCE [LARGE SCALE GENOMIC DNA]</scope>
    <source>
        <strain evidence="1 2">HU44</strain>
    </source>
</reference>
<dbReference type="Proteomes" id="UP000757604">
    <property type="component" value="Unassembled WGS sequence"/>
</dbReference>
<evidence type="ECO:0000313" key="1">
    <source>
        <dbReference type="EMBL" id="MBW9062394.1"/>
    </source>
</evidence>
<name>A0ABS7H578_9HYPH</name>